<feature type="transmembrane region" description="Helical" evidence="7">
    <location>
        <begin position="7"/>
        <end position="26"/>
    </location>
</feature>
<protein>
    <submittedName>
        <fullName evidence="8">DoxX family protein</fullName>
    </submittedName>
</protein>
<sequence>MEKKHEIGALIIRVTLGVLFFAHGLAKFQGGIENTVGWFASIGLPGFLAYAVALLEVIGGIALVIGLGTRIVSGLLAVLLIGAIFKVKLAVGLLGNGQMAGYELDLAFLAMAVVLVITGSKLYSVDNLFNKKD</sequence>
<dbReference type="Pfam" id="PF07681">
    <property type="entry name" value="DoxX"/>
    <property type="match status" value="1"/>
</dbReference>
<evidence type="ECO:0000256" key="6">
    <source>
        <dbReference type="ARBA" id="ARBA00023136"/>
    </source>
</evidence>
<dbReference type="PANTHER" id="PTHR33452">
    <property type="entry name" value="OXIDOREDUCTASE CATD-RELATED"/>
    <property type="match status" value="1"/>
</dbReference>
<evidence type="ECO:0000256" key="7">
    <source>
        <dbReference type="SAM" id="Phobius"/>
    </source>
</evidence>
<name>A0A3D8GWH0_9BACI</name>
<keyword evidence="5 7" id="KW-1133">Transmembrane helix</keyword>
<keyword evidence="6 7" id="KW-0472">Membrane</keyword>
<proteinExistence type="inferred from homology"/>
<feature type="transmembrane region" description="Helical" evidence="7">
    <location>
        <begin position="38"/>
        <end position="65"/>
    </location>
</feature>
<dbReference type="InterPro" id="IPR032808">
    <property type="entry name" value="DoxX"/>
</dbReference>
<evidence type="ECO:0000256" key="1">
    <source>
        <dbReference type="ARBA" id="ARBA00004651"/>
    </source>
</evidence>
<evidence type="ECO:0000256" key="2">
    <source>
        <dbReference type="ARBA" id="ARBA00006679"/>
    </source>
</evidence>
<keyword evidence="4 7" id="KW-0812">Transmembrane</keyword>
<evidence type="ECO:0000256" key="5">
    <source>
        <dbReference type="ARBA" id="ARBA00022989"/>
    </source>
</evidence>
<dbReference type="GO" id="GO:0005886">
    <property type="term" value="C:plasma membrane"/>
    <property type="evidence" value="ECO:0007669"/>
    <property type="project" value="UniProtKB-SubCell"/>
</dbReference>
<dbReference type="EMBL" id="QNQT01000001">
    <property type="protein sequence ID" value="RDU38722.1"/>
    <property type="molecule type" value="Genomic_DNA"/>
</dbReference>
<keyword evidence="9" id="KW-1185">Reference proteome</keyword>
<reference evidence="8 9" key="1">
    <citation type="submission" date="2018-07" db="EMBL/GenBank/DDBJ databases">
        <title>Bacillus sp. YLB-04 draft genome sequence.</title>
        <authorList>
            <person name="Yu L."/>
            <person name="Tang X."/>
        </authorList>
    </citation>
    <scope>NUCLEOTIDE SEQUENCE [LARGE SCALE GENOMIC DNA]</scope>
    <source>
        <strain evidence="8 9">YLB-04</strain>
    </source>
</reference>
<comment type="similarity">
    <text evidence="2">Belongs to the DoxX family.</text>
</comment>
<comment type="subcellular location">
    <subcellularLocation>
        <location evidence="1">Cell membrane</location>
        <topology evidence="1">Multi-pass membrane protein</topology>
    </subcellularLocation>
</comment>
<dbReference type="Proteomes" id="UP000257144">
    <property type="component" value="Unassembled WGS sequence"/>
</dbReference>
<accession>A0A3D8GWH0</accession>
<keyword evidence="3" id="KW-1003">Cell membrane</keyword>
<evidence type="ECO:0000256" key="3">
    <source>
        <dbReference type="ARBA" id="ARBA00022475"/>
    </source>
</evidence>
<gene>
    <name evidence="8" type="ORF">DRW41_03955</name>
</gene>
<feature type="transmembrane region" description="Helical" evidence="7">
    <location>
        <begin position="106"/>
        <end position="124"/>
    </location>
</feature>
<dbReference type="OrthoDB" id="886570at2"/>
<dbReference type="InterPro" id="IPR051907">
    <property type="entry name" value="DoxX-like_oxidoreductase"/>
</dbReference>
<feature type="transmembrane region" description="Helical" evidence="7">
    <location>
        <begin position="72"/>
        <end position="94"/>
    </location>
</feature>
<evidence type="ECO:0000313" key="8">
    <source>
        <dbReference type="EMBL" id="RDU38722.1"/>
    </source>
</evidence>
<organism evidence="8 9">
    <name type="scientific">Neobacillus piezotolerans</name>
    <dbReference type="NCBI Taxonomy" id="2259171"/>
    <lineage>
        <taxon>Bacteria</taxon>
        <taxon>Bacillati</taxon>
        <taxon>Bacillota</taxon>
        <taxon>Bacilli</taxon>
        <taxon>Bacillales</taxon>
        <taxon>Bacillaceae</taxon>
        <taxon>Neobacillus</taxon>
    </lineage>
</organism>
<dbReference type="PANTHER" id="PTHR33452:SF1">
    <property type="entry name" value="INNER MEMBRANE PROTEIN YPHA-RELATED"/>
    <property type="match status" value="1"/>
</dbReference>
<evidence type="ECO:0000256" key="4">
    <source>
        <dbReference type="ARBA" id="ARBA00022692"/>
    </source>
</evidence>
<dbReference type="RefSeq" id="WP_115450637.1">
    <property type="nucleotide sequence ID" value="NZ_QNQT01000001.1"/>
</dbReference>
<comment type="caution">
    <text evidence="8">The sequence shown here is derived from an EMBL/GenBank/DDBJ whole genome shotgun (WGS) entry which is preliminary data.</text>
</comment>
<evidence type="ECO:0000313" key="9">
    <source>
        <dbReference type="Proteomes" id="UP000257144"/>
    </source>
</evidence>
<dbReference type="AlphaFoldDB" id="A0A3D8GWH0"/>